<accession>A0A654MBR7</accession>
<proteinExistence type="predicted"/>
<dbReference type="GeneID" id="60422640"/>
<dbReference type="Proteomes" id="UP000058925">
    <property type="component" value="Chromosome"/>
</dbReference>
<reference evidence="3" key="1">
    <citation type="submission" date="2015-10" db="EMBL/GenBank/DDBJ databases">
        <title>Niche specialization of a soil ammonia-oxidizing archaeon, Candidatus Nitrosocosmicus oleophilus.</title>
        <authorList>
            <person name="Jung M.-Y."/>
            <person name="Rhee S.-K."/>
        </authorList>
    </citation>
    <scope>NUCLEOTIDE SEQUENCE [LARGE SCALE GENOMIC DNA]</scope>
    <source>
        <strain evidence="3">MY3</strain>
    </source>
</reference>
<evidence type="ECO:0000259" key="1">
    <source>
        <dbReference type="Pfam" id="PF24298"/>
    </source>
</evidence>
<evidence type="ECO:0000313" key="2">
    <source>
        <dbReference type="EMBL" id="ALI36912.1"/>
    </source>
</evidence>
<organism evidence="2 3">
    <name type="scientific">Candidatus Nitrosocosmicus oleophilus</name>
    <dbReference type="NCBI Taxonomy" id="1353260"/>
    <lineage>
        <taxon>Archaea</taxon>
        <taxon>Nitrososphaerota</taxon>
        <taxon>Nitrososphaeria</taxon>
        <taxon>Nitrososphaerales</taxon>
        <taxon>Nitrososphaeraceae</taxon>
        <taxon>Candidatus Nitrosocosmicus</taxon>
    </lineage>
</organism>
<sequence>MKQTFTYNKSIFAIVVALSAIVTLLSSGVAQGQDSNLSQNEPLKSTDNSTNGGNDITFISIPVEKGYVNGNLSYFISTDASEERIVSSVTNTTKFDVNYAPTLSNTSEIARQQGFVFTNGILGNGTFDHQLPVASATSGDEGYSPLFEINYVKWNNESQARILKSAADIMDAQAKGELSIEKSNVIINSPAVKIK</sequence>
<dbReference type="Pfam" id="PF24298">
    <property type="entry name" value="DUF7482"/>
    <property type="match status" value="1"/>
</dbReference>
<dbReference type="RefSeq" id="WP_196816096.1">
    <property type="nucleotide sequence ID" value="NZ_CP012850.1"/>
</dbReference>
<gene>
    <name evidence="2" type="ORF">NMY3_02722</name>
</gene>
<name>A0A654MBR7_9ARCH</name>
<dbReference type="EMBL" id="CP012850">
    <property type="protein sequence ID" value="ALI36912.1"/>
    <property type="molecule type" value="Genomic_DNA"/>
</dbReference>
<dbReference type="KEGG" id="taa:NMY3_02722"/>
<feature type="domain" description="DUF7482" evidence="1">
    <location>
        <begin position="69"/>
        <end position="193"/>
    </location>
</feature>
<protein>
    <recommendedName>
        <fullName evidence="1">DUF7482 domain-containing protein</fullName>
    </recommendedName>
</protein>
<dbReference type="AlphaFoldDB" id="A0A654MBR7"/>
<dbReference type="InterPro" id="IPR055905">
    <property type="entry name" value="DUF7482"/>
</dbReference>
<dbReference type="OrthoDB" id="9592at2157"/>
<keyword evidence="3" id="KW-1185">Reference proteome</keyword>
<evidence type="ECO:0000313" key="3">
    <source>
        <dbReference type="Proteomes" id="UP000058925"/>
    </source>
</evidence>